<dbReference type="GO" id="GO:0016783">
    <property type="term" value="F:sulfurtransferase activity"/>
    <property type="evidence" value="ECO:0007669"/>
    <property type="project" value="InterPro"/>
</dbReference>
<dbReference type="InterPro" id="IPR016193">
    <property type="entry name" value="Cytidine_deaminase-like"/>
</dbReference>
<dbReference type="Gene3D" id="3.40.140.10">
    <property type="entry name" value="Cytidine Deaminase, domain 2"/>
    <property type="match status" value="1"/>
</dbReference>
<accession>A0A3B0UXZ7</accession>
<proteinExistence type="inferred from homology"/>
<dbReference type="PANTHER" id="PTHR30592:SF1">
    <property type="entry name" value="SULFUR CARRIER PROTEIN FDHD"/>
    <property type="match status" value="1"/>
</dbReference>
<dbReference type="AlphaFoldDB" id="A0A3B0UXZ7"/>
<dbReference type="PIRSF" id="PIRSF015626">
    <property type="entry name" value="FdhD"/>
    <property type="match status" value="1"/>
</dbReference>
<dbReference type="HAMAP" id="MF_00187">
    <property type="entry name" value="FdhD"/>
    <property type="match status" value="1"/>
</dbReference>
<gene>
    <name evidence="3" type="ORF">MNBD_GAMMA01-1595</name>
</gene>
<keyword evidence="1" id="KW-0963">Cytoplasm</keyword>
<dbReference type="GO" id="GO:0006777">
    <property type="term" value="P:Mo-molybdopterin cofactor biosynthetic process"/>
    <property type="evidence" value="ECO:0007669"/>
    <property type="project" value="UniProtKB-KW"/>
</dbReference>
<dbReference type="NCBIfam" id="TIGR00129">
    <property type="entry name" value="fdhD_narQ"/>
    <property type="match status" value="1"/>
</dbReference>
<organism evidence="3">
    <name type="scientific">hydrothermal vent metagenome</name>
    <dbReference type="NCBI Taxonomy" id="652676"/>
    <lineage>
        <taxon>unclassified sequences</taxon>
        <taxon>metagenomes</taxon>
        <taxon>ecological metagenomes</taxon>
    </lineage>
</organism>
<dbReference type="SUPFAM" id="SSF53927">
    <property type="entry name" value="Cytidine deaminase-like"/>
    <property type="match status" value="1"/>
</dbReference>
<evidence type="ECO:0000256" key="2">
    <source>
        <dbReference type="ARBA" id="ARBA00023150"/>
    </source>
</evidence>
<dbReference type="Pfam" id="PF02634">
    <property type="entry name" value="FdhD-NarQ"/>
    <property type="match status" value="1"/>
</dbReference>
<name>A0A3B0UXZ7_9ZZZZ</name>
<keyword evidence="2" id="KW-0501">Molybdenum cofactor biosynthesis</keyword>
<reference evidence="3" key="1">
    <citation type="submission" date="2018-06" db="EMBL/GenBank/DDBJ databases">
        <authorList>
            <person name="Zhirakovskaya E."/>
        </authorList>
    </citation>
    <scope>NUCLEOTIDE SEQUENCE</scope>
</reference>
<dbReference type="InterPro" id="IPR003786">
    <property type="entry name" value="FdhD"/>
</dbReference>
<evidence type="ECO:0000313" key="3">
    <source>
        <dbReference type="EMBL" id="VAW35751.1"/>
    </source>
</evidence>
<protein>
    <submittedName>
        <fullName evidence="3">Sulfur carrier protein FdhD</fullName>
    </submittedName>
</protein>
<sequence length="277" mass="30619">MMIKIIQEYRLSNNKIQKLEIYKLNKNTVQQTDDYTAIEAPLEIRLGHDADSFQTLAVTMCSPSDIAELVTGYLFTENIIQRVSDILKIDVCNNELGIISEVILAKSICYDKFLNKRHGMIHASCGICGKTEFDDLLTYNYPAIIPSNNTYAADVILSLPQKLHKQQQAFLQTGGLHASALFSLAGDIILIKEDIGRHNALDKLIGAAIKQNLVPLSDYIILLSGRVSFELVHKSLMAGARILAAIGAPSSLSIEIAKVNDMTLLGFIKTAEYNIYS</sequence>
<dbReference type="EMBL" id="UOEW01000111">
    <property type="protein sequence ID" value="VAW35751.1"/>
    <property type="molecule type" value="Genomic_DNA"/>
</dbReference>
<dbReference type="Gene3D" id="3.10.20.10">
    <property type="match status" value="1"/>
</dbReference>
<evidence type="ECO:0000256" key="1">
    <source>
        <dbReference type="ARBA" id="ARBA00022490"/>
    </source>
</evidence>
<dbReference type="PANTHER" id="PTHR30592">
    <property type="entry name" value="FORMATE DEHYDROGENASE"/>
    <property type="match status" value="1"/>
</dbReference>